<feature type="chain" id="PRO_5030966782" description="CBM11 domain-containing protein" evidence="1">
    <location>
        <begin position="22"/>
        <end position="170"/>
    </location>
</feature>
<dbReference type="GO" id="GO:0008810">
    <property type="term" value="F:cellulase activity"/>
    <property type="evidence" value="ECO:0007669"/>
    <property type="project" value="InterPro"/>
</dbReference>
<dbReference type="Proteomes" id="UP000525652">
    <property type="component" value="Unassembled WGS sequence"/>
</dbReference>
<comment type="caution">
    <text evidence="3">The sequence shown here is derived from an EMBL/GenBank/DDBJ whole genome shotgun (WGS) entry which is preliminary data.</text>
</comment>
<name>A0A7X1E526_9BACT</name>
<accession>A0A7X1E526</accession>
<dbReference type="AlphaFoldDB" id="A0A7X1E526"/>
<dbReference type="InterPro" id="IPR008979">
    <property type="entry name" value="Galactose-bd-like_sf"/>
</dbReference>
<keyword evidence="4" id="KW-1185">Reference proteome</keyword>
<evidence type="ECO:0000259" key="2">
    <source>
        <dbReference type="Pfam" id="PF03425"/>
    </source>
</evidence>
<gene>
    <name evidence="3" type="ORF">H5P30_13135</name>
</gene>
<dbReference type="EMBL" id="JACHVA010000101">
    <property type="protein sequence ID" value="MBC2602721.1"/>
    <property type="molecule type" value="Genomic_DNA"/>
</dbReference>
<dbReference type="SUPFAM" id="SSF49785">
    <property type="entry name" value="Galactose-binding domain-like"/>
    <property type="match status" value="1"/>
</dbReference>
<protein>
    <recommendedName>
        <fullName evidence="2">CBM11 domain-containing protein</fullName>
    </recommendedName>
</protein>
<dbReference type="GO" id="GO:0030245">
    <property type="term" value="P:cellulose catabolic process"/>
    <property type="evidence" value="ECO:0007669"/>
    <property type="project" value="InterPro"/>
</dbReference>
<dbReference type="Gene3D" id="2.60.120.430">
    <property type="entry name" value="Galactose-binding lectin"/>
    <property type="match status" value="1"/>
</dbReference>
<proteinExistence type="predicted"/>
<dbReference type="InterPro" id="IPR005087">
    <property type="entry name" value="CBM11"/>
</dbReference>
<evidence type="ECO:0000256" key="1">
    <source>
        <dbReference type="SAM" id="SignalP"/>
    </source>
</evidence>
<evidence type="ECO:0000313" key="3">
    <source>
        <dbReference type="EMBL" id="MBC2602721.1"/>
    </source>
</evidence>
<evidence type="ECO:0000313" key="4">
    <source>
        <dbReference type="Proteomes" id="UP000525652"/>
    </source>
</evidence>
<sequence length="170" mass="18962">MKIRNILLVLGYAAFLSQLSAESTSLMSSNWRGGALKKTTSEVKEGDFSYRWDAADSSYFRIDQLASEDWSDFNGISFWLYSEEDNGASIAIGAYGAQGADGSSGDSYYVYRFTVDWVGWKEIQVELDDFIPVRGPDGWSSVSYLKVMSNYGTKPIPGTVLYFNGLKLEE</sequence>
<keyword evidence="1" id="KW-0732">Signal</keyword>
<dbReference type="RefSeq" id="WP_185693386.1">
    <property type="nucleotide sequence ID" value="NZ_JACHVA010000101.1"/>
</dbReference>
<reference evidence="3 4" key="1">
    <citation type="submission" date="2020-07" db="EMBL/GenBank/DDBJ databases">
        <authorList>
            <person name="Feng X."/>
        </authorList>
    </citation>
    <scope>NUCLEOTIDE SEQUENCE [LARGE SCALE GENOMIC DNA]</scope>
    <source>
        <strain evidence="3 4">JCM14086</strain>
    </source>
</reference>
<dbReference type="Pfam" id="PF03425">
    <property type="entry name" value="CBM_11"/>
    <property type="match status" value="1"/>
</dbReference>
<organism evidence="3 4">
    <name type="scientific">Puniceicoccus vermicola</name>
    <dbReference type="NCBI Taxonomy" id="388746"/>
    <lineage>
        <taxon>Bacteria</taxon>
        <taxon>Pseudomonadati</taxon>
        <taxon>Verrucomicrobiota</taxon>
        <taxon>Opitutia</taxon>
        <taxon>Puniceicoccales</taxon>
        <taxon>Puniceicoccaceae</taxon>
        <taxon>Puniceicoccus</taxon>
    </lineage>
</organism>
<feature type="domain" description="CBM11" evidence="2">
    <location>
        <begin position="44"/>
        <end position="131"/>
    </location>
</feature>
<feature type="signal peptide" evidence="1">
    <location>
        <begin position="1"/>
        <end position="21"/>
    </location>
</feature>